<organism evidence="1 2">
    <name type="scientific">Nocardioides ginsengisegetis</name>
    <dbReference type="NCBI Taxonomy" id="661491"/>
    <lineage>
        <taxon>Bacteria</taxon>
        <taxon>Bacillati</taxon>
        <taxon>Actinomycetota</taxon>
        <taxon>Actinomycetes</taxon>
        <taxon>Propionibacteriales</taxon>
        <taxon>Nocardioidaceae</taxon>
        <taxon>Nocardioides</taxon>
    </lineage>
</organism>
<gene>
    <name evidence="1" type="ORF">FB382_003286</name>
</gene>
<dbReference type="SUPFAM" id="SSF54637">
    <property type="entry name" value="Thioesterase/thiol ester dehydrase-isomerase"/>
    <property type="match status" value="1"/>
</dbReference>
<name>A0A7W3J2H8_9ACTN</name>
<dbReference type="EMBL" id="JACGXA010000001">
    <property type="protein sequence ID" value="MBA8804995.1"/>
    <property type="molecule type" value="Genomic_DNA"/>
</dbReference>
<proteinExistence type="predicted"/>
<reference evidence="1 2" key="1">
    <citation type="submission" date="2020-07" db="EMBL/GenBank/DDBJ databases">
        <title>Sequencing the genomes of 1000 actinobacteria strains.</title>
        <authorList>
            <person name="Klenk H.-P."/>
        </authorList>
    </citation>
    <scope>NUCLEOTIDE SEQUENCE [LARGE SCALE GENOMIC DNA]</scope>
    <source>
        <strain evidence="1 2">DSM 21349</strain>
    </source>
</reference>
<evidence type="ECO:0000313" key="2">
    <source>
        <dbReference type="Proteomes" id="UP000580910"/>
    </source>
</evidence>
<dbReference type="Proteomes" id="UP000580910">
    <property type="component" value="Unassembled WGS sequence"/>
</dbReference>
<dbReference type="AlphaFoldDB" id="A0A7W3J2H8"/>
<protein>
    <recommendedName>
        <fullName evidence="3">Thioesterase-like superfamily protein</fullName>
    </recommendedName>
</protein>
<dbReference type="Gene3D" id="3.10.129.10">
    <property type="entry name" value="Hotdog Thioesterase"/>
    <property type="match status" value="1"/>
</dbReference>
<evidence type="ECO:0008006" key="3">
    <source>
        <dbReference type="Google" id="ProtNLM"/>
    </source>
</evidence>
<accession>A0A7W3J2H8</accession>
<comment type="caution">
    <text evidence="1">The sequence shown here is derived from an EMBL/GenBank/DDBJ whole genome shotgun (WGS) entry which is preliminary data.</text>
</comment>
<dbReference type="RefSeq" id="WP_182540819.1">
    <property type="nucleotide sequence ID" value="NZ_JACGXA010000001.1"/>
</dbReference>
<sequence length="254" mass="26673">MTRELIVPRRFCGPPSSGNGGWTSGALAALVDPDPRARSWPTVRVALRQPPPLDTPMTVAEEDGATVATFGGAVVARASVVDDEPAVVEPVPPAEARAAMASYPGLVSHPFPTCFACGTDRAEGDGLRIFAGPVTEQDGATRIAAVWRPHPSTGDDFQQTRDELPRASLPVTWAALDCIGGWAGDLTERLMVLAGMTARVDALPVIGEEHVVVGLARGQEGRKTFTAATLYDADGRVVATAEHVWVAVDPAAFT</sequence>
<dbReference type="InterPro" id="IPR029069">
    <property type="entry name" value="HotDog_dom_sf"/>
</dbReference>
<evidence type="ECO:0000313" key="1">
    <source>
        <dbReference type="EMBL" id="MBA8804995.1"/>
    </source>
</evidence>
<keyword evidence="2" id="KW-1185">Reference proteome</keyword>